<sequence length="993" mass="115922">MDEFSIASIKSFNPQRLAQILQHEIVISKELRVDNIEVSESRKARRKAKRVVWNEERTNGRSGLFQHNNNVEMSVAWSRVEGDQERKTFPKYVDILNITTRFDDKKTLYSRLPKDLQVDESIYNQIQSYFDFECGKITVEPYCGRSIVSPIYVDHCFQIRAPIHDDLCPDVEAERVYESALRGHFSINVPNQKGIGRSYSVVSYEGNKIVVGASGLSSNVFQNVRNNPRHPLTRIYNSMLTRFEVDNVVNAMQDYAVQSYGGYQDLLSKGELKRKLNWRIIQMTQFEINHQNEALSAFQHKWRNIFQRRDVNFDINSEAKFLSYDGDLQTLIPHIPIHKPMIFVMHGYHTNGLCRESKPILASGNQQRLESWIYNIKEMGMYDENMLDFTPFTFSKLYSYAREDNPPWRKRIQYVVIAIIIANGGCVALSKNRWYSPILQCCMDLDPQVLNEIKKKFDVDVTCEIELNDPTSDLGPYALRSSDTVAYVEMKWEGDSFLDNNWIDCGDQDIIDENNESFINIGWGEVSKSTDRYFKDIEVHNFPKLAEYKRAGRNIEVIFDETEWQHPKRFRSYKFRIKVEEAMKISFQTREVYEVLGQKYPHPFGEWAPHTRTYMTENLFTGMVRDKTPEPNEKWKWVENEFRKRGSLRRLAREWDGCHVSNWSVCEMFETRRLLIFLLRRISQPGPHPLFSKFDDEDWLESKGYSLGKGVPTDMCDCVNIAVSSVLNFENFNREKQFFFIHAMNRIEALKEIEPKFTAMLASTTRLSMYALNLLPILMTMIPYGRITEGHIPIIICTDVGMRVIPVSVSNVKSAQNMSDWAMYLEAYMSEDEAQANLTDYENKIRDAFINFYNSLSVESRYERMNRKYKLESLESWIGANCMGYFDCYTQMIPIKSPKRGFIFLVLTDSVKAMGHVTARLRKMFLHVWNSCRGVHIIDLRRGESVVGMNIDTQIKRYKRIDIDDQIDVWILSASNATFGNKHMLTKLLNKVG</sequence>
<keyword evidence="4" id="KW-0167">Capsid protein</keyword>
<protein>
    <recommendedName>
        <fullName evidence="3">Outer capsid protein VP2</fullName>
    </recommendedName>
</protein>
<proteinExistence type="inferred from homology"/>
<dbReference type="GO" id="GO:0005198">
    <property type="term" value="F:structural molecule activity"/>
    <property type="evidence" value="ECO:0007669"/>
    <property type="project" value="InterPro"/>
</dbReference>
<comment type="similarity">
    <text evidence="2">Belongs to the orbivirus VP2 family.</text>
</comment>
<dbReference type="GO" id="GO:0039625">
    <property type="term" value="C:viral inner capsid"/>
    <property type="evidence" value="ECO:0007669"/>
    <property type="project" value="UniProtKB-KW"/>
</dbReference>
<reference evidence="7" key="1">
    <citation type="journal article" date="2019" name="Viruses">
        <title>Phylogenetic Characterization of the Palyam Serogroup Orbiviruses.</title>
        <authorList>
            <person name="Ebersohn K."/>
            <person name="Coetzee P."/>
            <person name="Snyman L.P."/>
            <person name="Swanepoel R."/>
            <person name="Venter E.H."/>
        </authorList>
    </citation>
    <scope>NUCLEOTIDE SEQUENCE</scope>
    <source>
        <strain evidence="7">DVTD</strain>
    </source>
</reference>
<evidence type="ECO:0000256" key="1">
    <source>
        <dbReference type="ARBA" id="ARBA00004328"/>
    </source>
</evidence>
<accession>A0A4P9JFG9</accession>
<evidence type="ECO:0000256" key="5">
    <source>
        <dbReference type="ARBA" id="ARBA00022844"/>
    </source>
</evidence>
<dbReference type="Pfam" id="PF00898">
    <property type="entry name" value="Orbi_VP2"/>
    <property type="match status" value="1"/>
</dbReference>
<evidence type="ECO:0000256" key="4">
    <source>
        <dbReference type="ARBA" id="ARBA00022561"/>
    </source>
</evidence>
<keyword evidence="5" id="KW-0946">Virion</keyword>
<evidence type="ECO:0000313" key="7">
    <source>
        <dbReference type="EMBL" id="QCU80237.1"/>
    </source>
</evidence>
<evidence type="ECO:0000256" key="3">
    <source>
        <dbReference type="ARBA" id="ARBA00015347"/>
    </source>
</evidence>
<name>A0A4P9JFG9_9REOV</name>
<dbReference type="InterPro" id="IPR001742">
    <property type="entry name" value="Capsid_VP2_Orbivir"/>
</dbReference>
<organism evidence="7">
    <name type="scientific">Palyam virus</name>
    <dbReference type="NCBI Taxonomy" id="40059"/>
    <lineage>
        <taxon>Viruses</taxon>
        <taxon>Riboviria</taxon>
        <taxon>Orthornavirae</taxon>
        <taxon>Duplornaviricota</taxon>
        <taxon>Resentoviricetes</taxon>
        <taxon>Reovirales</taxon>
        <taxon>Sedoreoviridae</taxon>
        <taxon>Orbivirus</taxon>
        <taxon>Orbivirus palyamense</taxon>
    </lineage>
</organism>
<evidence type="ECO:0000256" key="2">
    <source>
        <dbReference type="ARBA" id="ARBA00008722"/>
    </source>
</evidence>
<dbReference type="EMBL" id="MH823483">
    <property type="protein sequence ID" value="QCU80237.1"/>
    <property type="molecule type" value="Genomic_RNA"/>
</dbReference>
<keyword evidence="6" id="KW-1153">Inner capsid protein</keyword>
<comment type="subcellular location">
    <subcellularLocation>
        <location evidence="1">Virion</location>
    </subcellularLocation>
</comment>
<evidence type="ECO:0000256" key="6">
    <source>
        <dbReference type="ARBA" id="ARBA00022996"/>
    </source>
</evidence>